<organism evidence="1 2">
    <name type="scientific">Catharanthus roseus</name>
    <name type="common">Madagascar periwinkle</name>
    <name type="synonym">Vinca rosea</name>
    <dbReference type="NCBI Taxonomy" id="4058"/>
    <lineage>
        <taxon>Eukaryota</taxon>
        <taxon>Viridiplantae</taxon>
        <taxon>Streptophyta</taxon>
        <taxon>Embryophyta</taxon>
        <taxon>Tracheophyta</taxon>
        <taxon>Spermatophyta</taxon>
        <taxon>Magnoliopsida</taxon>
        <taxon>eudicotyledons</taxon>
        <taxon>Gunneridae</taxon>
        <taxon>Pentapetalae</taxon>
        <taxon>asterids</taxon>
        <taxon>lamiids</taxon>
        <taxon>Gentianales</taxon>
        <taxon>Apocynaceae</taxon>
        <taxon>Rauvolfioideae</taxon>
        <taxon>Vinceae</taxon>
        <taxon>Catharanthinae</taxon>
        <taxon>Catharanthus</taxon>
    </lineage>
</organism>
<name>A0ACC0B695_CATRO</name>
<dbReference type="Proteomes" id="UP001060085">
    <property type="component" value="Linkage Group LG04"/>
</dbReference>
<accession>A0ACC0B695</accession>
<evidence type="ECO:0000313" key="1">
    <source>
        <dbReference type="EMBL" id="KAI5668176.1"/>
    </source>
</evidence>
<sequence>MRYFVVPGARFCFELDEELKKAASDEDVKAAIAEKISRERIGHEIDLMISGNQPVKAIAYISELQLFWAVFALPSEIEPSISDGCDRLCVAYIDYAWRLLQMIGNSFTVDQQRLCLYAALFVPFIETIYRDRKGKKIPVVNHIIRDSLKLKASDAEMVISLHTAAQKFVSLIPFITEKEHIQNMEVDWKKETIEVPVAAKLRVLAGLVLRDIKEFWHAALLLSILLYPMKIGDVTNISTDQSELEKRIEVYKMFEDAIYKQGLEKVWEAKPLLNGKEIMSILNLKTGGPLVKEWQQKLIEWQLAHPSGTAEECTDWMREAQSKRARME</sequence>
<proteinExistence type="predicted"/>
<evidence type="ECO:0000313" key="2">
    <source>
        <dbReference type="Proteomes" id="UP001060085"/>
    </source>
</evidence>
<comment type="caution">
    <text evidence="1">The sequence shown here is derived from an EMBL/GenBank/DDBJ whole genome shotgun (WGS) entry which is preliminary data.</text>
</comment>
<gene>
    <name evidence="1" type="ORF">M9H77_18029</name>
</gene>
<reference evidence="2" key="1">
    <citation type="journal article" date="2023" name="Nat. Plants">
        <title>Single-cell RNA sequencing provides a high-resolution roadmap for understanding the multicellular compartmentation of specialized metabolism.</title>
        <authorList>
            <person name="Sun S."/>
            <person name="Shen X."/>
            <person name="Li Y."/>
            <person name="Li Y."/>
            <person name="Wang S."/>
            <person name="Li R."/>
            <person name="Zhang H."/>
            <person name="Shen G."/>
            <person name="Guo B."/>
            <person name="Wei J."/>
            <person name="Xu J."/>
            <person name="St-Pierre B."/>
            <person name="Chen S."/>
            <person name="Sun C."/>
        </authorList>
    </citation>
    <scope>NUCLEOTIDE SEQUENCE [LARGE SCALE GENOMIC DNA]</scope>
</reference>
<dbReference type="EMBL" id="CM044704">
    <property type="protein sequence ID" value="KAI5668176.1"/>
    <property type="molecule type" value="Genomic_DNA"/>
</dbReference>
<keyword evidence="2" id="KW-1185">Reference proteome</keyword>
<protein>
    <submittedName>
        <fullName evidence="1">Uncharacterized protein</fullName>
    </submittedName>
</protein>